<evidence type="ECO:0000256" key="1">
    <source>
        <dbReference type="ARBA" id="ARBA00022676"/>
    </source>
</evidence>
<name>F2AS33_RHOBT</name>
<comment type="caution">
    <text evidence="4">The sequence shown here is derived from an EMBL/GenBank/DDBJ whole genome shotgun (WGS) entry which is preliminary data.</text>
</comment>
<dbReference type="Gene3D" id="3.40.50.11350">
    <property type="match status" value="1"/>
</dbReference>
<keyword evidence="2 4" id="KW-0808">Transferase</keyword>
<dbReference type="EMBL" id="AFAR01000138">
    <property type="protein sequence ID" value="EGF27528.1"/>
    <property type="molecule type" value="Genomic_DNA"/>
</dbReference>
<evidence type="ECO:0000256" key="2">
    <source>
        <dbReference type="ARBA" id="ARBA00022679"/>
    </source>
</evidence>
<evidence type="ECO:0000313" key="4">
    <source>
        <dbReference type="EMBL" id="EGF27528.1"/>
    </source>
</evidence>
<dbReference type="PANTHER" id="PTHR11927">
    <property type="entry name" value="GALACTOSIDE 2-L-FUCOSYLTRANSFERASE"/>
    <property type="match status" value="1"/>
</dbReference>
<feature type="compositionally biased region" description="Basic and acidic residues" evidence="3">
    <location>
        <begin position="8"/>
        <end position="22"/>
    </location>
</feature>
<sequence length="316" mass="36014">MATSAHLHLSDEKQTLDSKASDRDCATTETSASDKTCTISISGGLGNQMLQYAAGRALSIHHDCSLQLDLKFYSSKRHRSYELDAFPIQAHRSIKPSFFSQILSKIQSESKHVPTYQEQSKRFDPAFFNTEPPVKIRGYFFSEKYFSPYADQIRTELTPPIPPDQPARDMAIRLKECVSTSLHVRRGDYVTNANARQRFWSCTSEYFEAAIERLPTDSTVFVFSDDIEWAKQNIRSSRTTVYVNDELKQAGSPETGLRDLWLMTHAKSHIIANSSFSWWGAWLANSEANLTIAPKKWFNDPEIDDSDIVPSSWHRI</sequence>
<dbReference type="Proteomes" id="UP000006222">
    <property type="component" value="Unassembled WGS sequence"/>
</dbReference>
<dbReference type="PANTHER" id="PTHR11927:SF9">
    <property type="entry name" value="L-FUCOSYLTRANSFERASE"/>
    <property type="match status" value="1"/>
</dbReference>
<dbReference type="InterPro" id="IPR002516">
    <property type="entry name" value="Glyco_trans_11"/>
</dbReference>
<organism evidence="4 5">
    <name type="scientific">Rhodopirellula baltica WH47</name>
    <dbReference type="NCBI Taxonomy" id="991778"/>
    <lineage>
        <taxon>Bacteria</taxon>
        <taxon>Pseudomonadati</taxon>
        <taxon>Planctomycetota</taxon>
        <taxon>Planctomycetia</taxon>
        <taxon>Pirellulales</taxon>
        <taxon>Pirellulaceae</taxon>
        <taxon>Rhodopirellula</taxon>
    </lineage>
</organism>
<dbReference type="Pfam" id="PF01531">
    <property type="entry name" value="Glyco_transf_11"/>
    <property type="match status" value="1"/>
</dbReference>
<gene>
    <name evidence="4" type="ORF">RBWH47_02480</name>
</gene>
<keyword evidence="1 4" id="KW-0328">Glycosyltransferase</keyword>
<evidence type="ECO:0000256" key="3">
    <source>
        <dbReference type="SAM" id="MobiDB-lite"/>
    </source>
</evidence>
<protein>
    <submittedName>
        <fullName evidence="4">Alpha-1,2-fucosyltransferase</fullName>
    </submittedName>
</protein>
<dbReference type="CDD" id="cd11301">
    <property type="entry name" value="Fut1_Fut2_like"/>
    <property type="match status" value="1"/>
</dbReference>
<dbReference type="RefSeq" id="WP_007326444.1">
    <property type="nucleotide sequence ID" value="NZ_AFAR01000138.1"/>
</dbReference>
<evidence type="ECO:0000313" key="5">
    <source>
        <dbReference type="Proteomes" id="UP000006222"/>
    </source>
</evidence>
<accession>F2AS33</accession>
<proteinExistence type="predicted"/>
<dbReference type="GO" id="GO:0005975">
    <property type="term" value="P:carbohydrate metabolic process"/>
    <property type="evidence" value="ECO:0007669"/>
    <property type="project" value="InterPro"/>
</dbReference>
<dbReference type="GO" id="GO:0016020">
    <property type="term" value="C:membrane"/>
    <property type="evidence" value="ECO:0007669"/>
    <property type="project" value="InterPro"/>
</dbReference>
<dbReference type="GO" id="GO:0008107">
    <property type="term" value="F:galactoside 2-alpha-L-fucosyltransferase activity"/>
    <property type="evidence" value="ECO:0007669"/>
    <property type="project" value="InterPro"/>
</dbReference>
<feature type="region of interest" description="Disordered" evidence="3">
    <location>
        <begin position="1"/>
        <end position="22"/>
    </location>
</feature>
<dbReference type="PATRIC" id="fig|991778.3.peg.2678"/>
<reference evidence="4 5" key="1">
    <citation type="journal article" date="2013" name="Mar. Genomics">
        <title>Expression of sulfatases in Rhodopirellula baltica and the diversity of sulfatases in the genus Rhodopirellula.</title>
        <authorList>
            <person name="Wegner C.E."/>
            <person name="Richter-Heitmann T."/>
            <person name="Klindworth A."/>
            <person name="Klockow C."/>
            <person name="Richter M."/>
            <person name="Achstetter T."/>
            <person name="Glockner F.O."/>
            <person name="Harder J."/>
        </authorList>
    </citation>
    <scope>NUCLEOTIDE SEQUENCE [LARGE SCALE GENOMIC DNA]</scope>
    <source>
        <strain evidence="4 5">WH47</strain>
    </source>
</reference>
<dbReference type="AlphaFoldDB" id="F2AS33"/>